<dbReference type="CDD" id="cd09086">
    <property type="entry name" value="ExoIII-like_AP-endo"/>
    <property type="match status" value="1"/>
</dbReference>
<feature type="active site" evidence="5">
    <location>
        <position position="134"/>
    </location>
</feature>
<feature type="region of interest" description="Disordered" evidence="8">
    <location>
        <begin position="264"/>
        <end position="286"/>
    </location>
</feature>
<feature type="binding site" evidence="6">
    <location>
        <position position="278"/>
    </location>
    <ligand>
        <name>Mg(2+)</name>
        <dbReference type="ChEBI" id="CHEBI:18420"/>
        <label>1</label>
    </ligand>
</feature>
<evidence type="ECO:0000256" key="7">
    <source>
        <dbReference type="PIRSR" id="PIRSR604808-3"/>
    </source>
</evidence>
<feature type="binding site" evidence="6">
    <location>
        <position position="49"/>
    </location>
    <ligand>
        <name>Mg(2+)</name>
        <dbReference type="ChEBI" id="CHEBI:18420"/>
        <label>1</label>
    </ligand>
</feature>
<feature type="binding site" evidence="6">
    <location>
        <position position="277"/>
    </location>
    <ligand>
        <name>Mg(2+)</name>
        <dbReference type="ChEBI" id="CHEBI:18420"/>
        <label>1</label>
    </ligand>
</feature>
<feature type="binding site" evidence="6">
    <location>
        <position position="22"/>
    </location>
    <ligand>
        <name>Mg(2+)</name>
        <dbReference type="ChEBI" id="CHEBI:18420"/>
        <label>1</label>
    </ligand>
</feature>
<evidence type="ECO:0000313" key="11">
    <source>
        <dbReference type="Proteomes" id="UP000199417"/>
    </source>
</evidence>
<dbReference type="STRING" id="168276.SAMN05444580_105120"/>
<feature type="site" description="Transition state stabilizer" evidence="7">
    <location>
        <position position="179"/>
    </location>
</feature>
<dbReference type="PANTHER" id="PTHR43250:SF2">
    <property type="entry name" value="EXODEOXYRIBONUCLEASE III"/>
    <property type="match status" value="1"/>
</dbReference>
<dbReference type="PANTHER" id="PTHR43250">
    <property type="entry name" value="EXODEOXYRIBONUCLEASE III"/>
    <property type="match status" value="1"/>
</dbReference>
<feature type="binding site" evidence="6">
    <location>
        <position position="179"/>
    </location>
    <ligand>
        <name>Mg(2+)</name>
        <dbReference type="ChEBI" id="CHEBI:18420"/>
        <label>1</label>
    </ligand>
</feature>
<dbReference type="GO" id="GO:0006281">
    <property type="term" value="P:DNA repair"/>
    <property type="evidence" value="ECO:0007669"/>
    <property type="project" value="InterPro"/>
</dbReference>
<sequence>MAGARHVGAPHYADLMRLATWNVNSVRARTDRIVDWLVRTETDVLAIQETKCRDDQFPTERFTDLGYEVAHVGLSQWNGVALISRVGLEDVQVGFEGQPGFAKEVPDSLEIATPVVEARAIGATCGGVRVWSLYVPNGRELADPHYRYKLDWLATLRDDAAKWLAEDPDAQVALVGDWNVAPTDEDVWDPALFEGKTHTSQPERDAFDAFTEIGFAEVTRPHTPGPGVYTYWDYTQLRFPKRQGMRIDFALASPALAARVTGASIDREERKGKGASDHAPVVVELD</sequence>
<reference evidence="10 11" key="1">
    <citation type="submission" date="2016-10" db="EMBL/GenBank/DDBJ databases">
        <authorList>
            <person name="de Groot N.N."/>
        </authorList>
    </citation>
    <scope>NUCLEOTIDE SEQUENCE [LARGE SCALE GENOMIC DNA]</scope>
    <source>
        <strain evidence="10 11">JCM 11308</strain>
    </source>
</reference>
<feature type="compositionally biased region" description="Basic and acidic residues" evidence="8">
    <location>
        <begin position="265"/>
        <end position="276"/>
    </location>
</feature>
<dbReference type="NCBIfam" id="TIGR00195">
    <property type="entry name" value="exoDNase_III"/>
    <property type="match status" value="1"/>
</dbReference>
<evidence type="ECO:0000256" key="1">
    <source>
        <dbReference type="ARBA" id="ARBA00007092"/>
    </source>
</evidence>
<feature type="site" description="Interaction with DNA substrate" evidence="7">
    <location>
        <position position="278"/>
    </location>
</feature>
<protein>
    <submittedName>
        <fullName evidence="10">Exodeoxyribonuclease-3</fullName>
    </submittedName>
</protein>
<keyword evidence="4 6" id="KW-0460">Magnesium</keyword>
<evidence type="ECO:0000256" key="2">
    <source>
        <dbReference type="ARBA" id="ARBA00022723"/>
    </source>
</evidence>
<keyword evidence="3" id="KW-0378">Hydrolase</keyword>
<comment type="similarity">
    <text evidence="1">Belongs to the DNA repair enzymes AP/ExoA family.</text>
</comment>
<comment type="cofactor">
    <cofactor evidence="6">
        <name>Mg(2+)</name>
        <dbReference type="ChEBI" id="CHEBI:18420"/>
    </cofactor>
    <cofactor evidence="6">
        <name>Mn(2+)</name>
        <dbReference type="ChEBI" id="CHEBI:29035"/>
    </cofactor>
    <text evidence="6">Probably binds two magnesium or manganese ions per subunit.</text>
</comment>
<name>A0A1G6VSQ4_9NOCA</name>
<dbReference type="GO" id="GO:0008311">
    <property type="term" value="F:double-stranded DNA 3'-5' DNA exonuclease activity"/>
    <property type="evidence" value="ECO:0007669"/>
    <property type="project" value="InterPro"/>
</dbReference>
<evidence type="ECO:0000259" key="9">
    <source>
        <dbReference type="Pfam" id="PF03372"/>
    </source>
</evidence>
<keyword evidence="2 6" id="KW-0479">Metal-binding</keyword>
<feature type="domain" description="Endonuclease/exonuclease/phosphatase" evidence="9">
    <location>
        <begin position="19"/>
        <end position="278"/>
    </location>
</feature>
<evidence type="ECO:0000256" key="6">
    <source>
        <dbReference type="PIRSR" id="PIRSR604808-2"/>
    </source>
</evidence>
<dbReference type="InterPro" id="IPR004808">
    <property type="entry name" value="AP_endonuc_1"/>
</dbReference>
<feature type="binding site" evidence="6">
    <location>
        <position position="177"/>
    </location>
    <ligand>
        <name>Mg(2+)</name>
        <dbReference type="ChEBI" id="CHEBI:18420"/>
        <label>1</label>
    </ligand>
</feature>
<dbReference type="NCBIfam" id="TIGR00633">
    <property type="entry name" value="xth"/>
    <property type="match status" value="1"/>
</dbReference>
<dbReference type="EMBL" id="FNAB01000005">
    <property type="protein sequence ID" value="SDD56579.1"/>
    <property type="molecule type" value="Genomic_DNA"/>
</dbReference>
<feature type="active site" description="Proton acceptor" evidence="5">
    <location>
        <position position="278"/>
    </location>
</feature>
<gene>
    <name evidence="10" type="ORF">SAMN05444580_105120</name>
</gene>
<evidence type="ECO:0000256" key="3">
    <source>
        <dbReference type="ARBA" id="ARBA00022801"/>
    </source>
</evidence>
<dbReference type="Pfam" id="PF03372">
    <property type="entry name" value="Exo_endo_phos"/>
    <property type="match status" value="1"/>
</dbReference>
<dbReference type="InterPro" id="IPR037493">
    <property type="entry name" value="ExoIII-like"/>
</dbReference>
<evidence type="ECO:0000256" key="4">
    <source>
        <dbReference type="ARBA" id="ARBA00022842"/>
    </source>
</evidence>
<feature type="site" description="Important for catalytic activity" evidence="7">
    <location>
        <position position="248"/>
    </location>
</feature>
<dbReference type="Proteomes" id="UP000199417">
    <property type="component" value="Unassembled WGS sequence"/>
</dbReference>
<dbReference type="SUPFAM" id="SSF56219">
    <property type="entry name" value="DNase I-like"/>
    <property type="match status" value="1"/>
</dbReference>
<evidence type="ECO:0000256" key="5">
    <source>
        <dbReference type="PIRSR" id="PIRSR604808-1"/>
    </source>
</evidence>
<dbReference type="InterPro" id="IPR005135">
    <property type="entry name" value="Endo/exonuclease/phosphatase"/>
</dbReference>
<dbReference type="InterPro" id="IPR036691">
    <property type="entry name" value="Endo/exonu/phosph_ase_sf"/>
</dbReference>
<evidence type="ECO:0000256" key="8">
    <source>
        <dbReference type="SAM" id="MobiDB-lite"/>
    </source>
</evidence>
<evidence type="ECO:0000313" key="10">
    <source>
        <dbReference type="EMBL" id="SDD56579.1"/>
    </source>
</evidence>
<accession>A0A1G6VSQ4</accession>
<organism evidence="10 11">
    <name type="scientific">Rhodococcus tukisamuensis</name>
    <dbReference type="NCBI Taxonomy" id="168276"/>
    <lineage>
        <taxon>Bacteria</taxon>
        <taxon>Bacillati</taxon>
        <taxon>Actinomycetota</taxon>
        <taxon>Actinomycetes</taxon>
        <taxon>Mycobacteriales</taxon>
        <taxon>Nocardiaceae</taxon>
        <taxon>Rhodococcus</taxon>
    </lineage>
</organism>
<dbReference type="Gene3D" id="3.60.10.10">
    <property type="entry name" value="Endonuclease/exonuclease/phosphatase"/>
    <property type="match status" value="1"/>
</dbReference>
<dbReference type="GO" id="GO:0046872">
    <property type="term" value="F:metal ion binding"/>
    <property type="evidence" value="ECO:0007669"/>
    <property type="project" value="UniProtKB-KW"/>
</dbReference>
<dbReference type="PROSITE" id="PS51435">
    <property type="entry name" value="AP_NUCLEASE_F1_4"/>
    <property type="match status" value="1"/>
</dbReference>
<proteinExistence type="inferred from homology"/>
<keyword evidence="11" id="KW-1185">Reference proteome</keyword>
<dbReference type="AlphaFoldDB" id="A0A1G6VSQ4"/>
<keyword evidence="6" id="KW-0464">Manganese</keyword>
<feature type="active site" description="Proton donor/acceptor" evidence="5">
    <location>
        <position position="177"/>
    </location>
</feature>